<sequence>MDQNKPFTSSNNNHIALIFKLSILSRFLAWIIALISTFIVDDYDSSVDTILKSHEDSTLIQKIFNICFRVFLRWDAFYFTHISEEGYVYEQEHAFFPLLPLLARGLSNSVFLPLGYFLTYRQILLLSGVLIANVSFILASINLYKLTLLIFNNKEKYEKYALVTSIFYILTPSCMFMSTMYTESLFAFLSFFGMRLFYEGNIWIAAFIWSLSSFTRSNGIVYIGFYIYEFLIKDINRINVMKIFVRLIKTTILSLIVLFGFLTFQSYGYYEYCILNEPRSWCNNKIPVLYSFVQIFYWNSGFLTYYEIKQIPNFLLATPMILLSFYGIYDYSKIDFKRIFTLGLQQKQQQLEIKTPYYTHNLLPFIYLWAVLLLYSITSIHIQVITRFFSSQPTVYWFVAHLFMRSISKEASKLDKILGYGMMVYFVLYGGSGIILFANFFPPA</sequence>
<dbReference type="GO" id="GO:0004376">
    <property type="term" value="F:GPI mannosyltransferase activity"/>
    <property type="evidence" value="ECO:0007669"/>
    <property type="project" value="InterPro"/>
</dbReference>
<evidence type="ECO:0000256" key="7">
    <source>
        <dbReference type="ARBA" id="ARBA00022679"/>
    </source>
</evidence>
<comment type="similarity">
    <text evidence="3 12">Belongs to the PIGV family.</text>
</comment>
<keyword evidence="8 12" id="KW-0812">Transmembrane</keyword>
<comment type="subcellular location">
    <subcellularLocation>
        <location evidence="1 12">Endoplasmic reticulum membrane</location>
        <topology evidence="1 12">Multi-pass membrane protein</topology>
    </subcellularLocation>
</comment>
<feature type="transmembrane region" description="Helical" evidence="12">
    <location>
        <begin position="160"/>
        <end position="182"/>
    </location>
</feature>
<comment type="caution">
    <text evidence="13">The sequence shown here is derived from an EMBL/GenBank/DDBJ whole genome shotgun (WGS) entry which is preliminary data.</text>
</comment>
<proteinExistence type="inferred from homology"/>
<name>A0A2I1GK77_9GLOM</name>
<dbReference type="VEuPathDB" id="FungiDB:RhiirA1_517954"/>
<feature type="transmembrane region" description="Helical" evidence="12">
    <location>
        <begin position="366"/>
        <end position="385"/>
    </location>
</feature>
<gene>
    <name evidence="13" type="ORF">RhiirA4_521543</name>
</gene>
<evidence type="ECO:0000313" key="13">
    <source>
        <dbReference type="EMBL" id="PKY47015.1"/>
    </source>
</evidence>
<dbReference type="EMBL" id="LLXI01000508">
    <property type="protein sequence ID" value="PKY47015.1"/>
    <property type="molecule type" value="Genomic_DNA"/>
</dbReference>
<evidence type="ECO:0000256" key="6">
    <source>
        <dbReference type="ARBA" id="ARBA00022676"/>
    </source>
</evidence>
<evidence type="ECO:0000256" key="10">
    <source>
        <dbReference type="ARBA" id="ARBA00022989"/>
    </source>
</evidence>
<dbReference type="AlphaFoldDB" id="A0A2I1GK77"/>
<keyword evidence="14" id="KW-1185">Reference proteome</keyword>
<comment type="pathway">
    <text evidence="2 12">Glycolipid biosynthesis; glycosylphosphatidylinositol-anchor biosynthesis.</text>
</comment>
<evidence type="ECO:0000256" key="5">
    <source>
        <dbReference type="ARBA" id="ARBA00022502"/>
    </source>
</evidence>
<evidence type="ECO:0000256" key="1">
    <source>
        <dbReference type="ARBA" id="ARBA00004477"/>
    </source>
</evidence>
<evidence type="ECO:0000256" key="12">
    <source>
        <dbReference type="RuleBase" id="RU363112"/>
    </source>
</evidence>
<evidence type="ECO:0000256" key="8">
    <source>
        <dbReference type="ARBA" id="ARBA00022692"/>
    </source>
</evidence>
<dbReference type="InterPro" id="IPR007315">
    <property type="entry name" value="PIG-V/Gpi18"/>
</dbReference>
<evidence type="ECO:0000256" key="9">
    <source>
        <dbReference type="ARBA" id="ARBA00022824"/>
    </source>
</evidence>
<dbReference type="PANTHER" id="PTHR12468:SF2">
    <property type="entry name" value="GPI MANNOSYLTRANSFERASE 2"/>
    <property type="match status" value="1"/>
</dbReference>
<evidence type="ECO:0000256" key="4">
    <source>
        <dbReference type="ARBA" id="ARBA00013795"/>
    </source>
</evidence>
<evidence type="ECO:0000256" key="3">
    <source>
        <dbReference type="ARBA" id="ARBA00008698"/>
    </source>
</evidence>
<evidence type="ECO:0000313" key="14">
    <source>
        <dbReference type="Proteomes" id="UP000234323"/>
    </source>
</evidence>
<feature type="transmembrane region" description="Helical" evidence="12">
    <location>
        <begin position="21"/>
        <end position="40"/>
    </location>
</feature>
<accession>A0A2I1GK77</accession>
<protein>
    <recommendedName>
        <fullName evidence="4 12">GPI mannosyltransferase 2</fullName>
        <ecNumber evidence="12">2.4.1.-</ecNumber>
    </recommendedName>
</protein>
<feature type="transmembrane region" description="Helical" evidence="12">
    <location>
        <begin position="247"/>
        <end position="268"/>
    </location>
</feature>
<keyword evidence="6 12" id="KW-0328">Glycosyltransferase</keyword>
<dbReference type="GO" id="GO:0000009">
    <property type="term" value="F:alpha-1,6-mannosyltransferase activity"/>
    <property type="evidence" value="ECO:0007669"/>
    <property type="project" value="InterPro"/>
</dbReference>
<evidence type="ECO:0000256" key="2">
    <source>
        <dbReference type="ARBA" id="ARBA00004687"/>
    </source>
</evidence>
<dbReference type="UniPathway" id="UPA00196"/>
<dbReference type="Pfam" id="PF04188">
    <property type="entry name" value="Mannosyl_trans2"/>
    <property type="match status" value="1"/>
</dbReference>
<evidence type="ECO:0000256" key="11">
    <source>
        <dbReference type="ARBA" id="ARBA00023136"/>
    </source>
</evidence>
<dbReference type="GO" id="GO:0005789">
    <property type="term" value="C:endoplasmic reticulum membrane"/>
    <property type="evidence" value="ECO:0007669"/>
    <property type="project" value="UniProtKB-SubCell"/>
</dbReference>
<keyword evidence="9 12" id="KW-0256">Endoplasmic reticulum</keyword>
<reference evidence="13 14" key="1">
    <citation type="submission" date="2015-10" db="EMBL/GenBank/DDBJ databases">
        <title>Genome analyses suggest a sexual origin of heterokaryosis in a supposedly ancient asexual fungus.</title>
        <authorList>
            <person name="Ropars J."/>
            <person name="Sedzielewska K."/>
            <person name="Noel J."/>
            <person name="Charron P."/>
            <person name="Farinelli L."/>
            <person name="Marton T."/>
            <person name="Kruger M."/>
            <person name="Pelin A."/>
            <person name="Brachmann A."/>
            <person name="Corradi N."/>
        </authorList>
    </citation>
    <scope>NUCLEOTIDE SEQUENCE [LARGE SCALE GENOMIC DNA]</scope>
    <source>
        <strain evidence="13 14">A4</strain>
    </source>
</reference>
<dbReference type="GO" id="GO:0006506">
    <property type="term" value="P:GPI anchor biosynthetic process"/>
    <property type="evidence" value="ECO:0007669"/>
    <property type="project" value="UniProtKB-UniPathway"/>
</dbReference>
<dbReference type="VEuPathDB" id="FungiDB:FUN_010522"/>
<dbReference type="EC" id="2.4.1.-" evidence="12"/>
<keyword evidence="7 12" id="KW-0808">Transferase</keyword>
<feature type="transmembrane region" description="Helical" evidence="12">
    <location>
        <begin position="123"/>
        <end position="148"/>
    </location>
</feature>
<comment type="function">
    <text evidence="12">Mannosyltransferase involved in glycosylphosphatidylinositol-anchor biosynthesis.</text>
</comment>
<organism evidence="13 14">
    <name type="scientific">Rhizophagus irregularis</name>
    <dbReference type="NCBI Taxonomy" id="588596"/>
    <lineage>
        <taxon>Eukaryota</taxon>
        <taxon>Fungi</taxon>
        <taxon>Fungi incertae sedis</taxon>
        <taxon>Mucoromycota</taxon>
        <taxon>Glomeromycotina</taxon>
        <taxon>Glomeromycetes</taxon>
        <taxon>Glomerales</taxon>
        <taxon>Glomeraceae</taxon>
        <taxon>Rhizophagus</taxon>
    </lineage>
</organism>
<keyword evidence="5 12" id="KW-0337">GPI-anchor biosynthesis</keyword>
<dbReference type="VEuPathDB" id="FungiDB:RhiirFUN_015807"/>
<dbReference type="PANTHER" id="PTHR12468">
    <property type="entry name" value="GPI MANNOSYLTRANSFERASE 2"/>
    <property type="match status" value="1"/>
</dbReference>
<feature type="transmembrane region" description="Helical" evidence="12">
    <location>
        <begin position="313"/>
        <end position="329"/>
    </location>
</feature>
<keyword evidence="10 12" id="KW-1133">Transmembrane helix</keyword>
<dbReference type="GO" id="GO:0031501">
    <property type="term" value="C:mannosyltransferase complex"/>
    <property type="evidence" value="ECO:0007669"/>
    <property type="project" value="TreeGrafter"/>
</dbReference>
<keyword evidence="11 12" id="KW-0472">Membrane</keyword>
<feature type="transmembrane region" description="Helical" evidence="12">
    <location>
        <begin position="202"/>
        <end position="227"/>
    </location>
</feature>
<feature type="transmembrane region" description="Helical" evidence="12">
    <location>
        <begin position="417"/>
        <end position="441"/>
    </location>
</feature>
<dbReference type="Proteomes" id="UP000234323">
    <property type="component" value="Unassembled WGS sequence"/>
</dbReference>